<feature type="region of interest" description="Disordered" evidence="1">
    <location>
        <begin position="1"/>
        <end position="37"/>
    </location>
</feature>
<dbReference type="Proteomes" id="UP001305414">
    <property type="component" value="Unassembled WGS sequence"/>
</dbReference>
<evidence type="ECO:0000313" key="2">
    <source>
        <dbReference type="EMBL" id="KAK5636762.1"/>
    </source>
</evidence>
<organism evidence="2 3">
    <name type="scientific">Xylaria bambusicola</name>
    <dbReference type="NCBI Taxonomy" id="326684"/>
    <lineage>
        <taxon>Eukaryota</taxon>
        <taxon>Fungi</taxon>
        <taxon>Dikarya</taxon>
        <taxon>Ascomycota</taxon>
        <taxon>Pezizomycotina</taxon>
        <taxon>Sordariomycetes</taxon>
        <taxon>Xylariomycetidae</taxon>
        <taxon>Xylariales</taxon>
        <taxon>Xylariaceae</taxon>
        <taxon>Xylaria</taxon>
    </lineage>
</organism>
<dbReference type="EMBL" id="JAWHQM010000077">
    <property type="protein sequence ID" value="KAK5636762.1"/>
    <property type="molecule type" value="Genomic_DNA"/>
</dbReference>
<gene>
    <name evidence="2" type="ORF">RRF57_012474</name>
</gene>
<reference evidence="2 3" key="1">
    <citation type="submission" date="2023-10" db="EMBL/GenBank/DDBJ databases">
        <title>Draft genome sequence of Xylaria bambusicola isolate GMP-LS, the root and basal stem rot pathogen of sugarcane in Indonesia.</title>
        <authorList>
            <person name="Selvaraj P."/>
            <person name="Muralishankar V."/>
            <person name="Muruganantham S."/>
            <person name="Sp S."/>
            <person name="Haryani S."/>
            <person name="Lau K.J.X."/>
            <person name="Naqvi N.I."/>
        </authorList>
    </citation>
    <scope>NUCLEOTIDE SEQUENCE [LARGE SCALE GENOMIC DNA]</scope>
    <source>
        <strain evidence="2">GMP-LS</strain>
    </source>
</reference>
<sequence>MDALKNFGNKGQEMTSNQTTSAPAAGQKDDYGDKGMSPSFPLSLVYPPPFSPCPVSANTLLRLGFKCAGS</sequence>
<evidence type="ECO:0000256" key="1">
    <source>
        <dbReference type="SAM" id="MobiDB-lite"/>
    </source>
</evidence>
<evidence type="ECO:0000313" key="3">
    <source>
        <dbReference type="Proteomes" id="UP001305414"/>
    </source>
</evidence>
<feature type="compositionally biased region" description="Polar residues" evidence="1">
    <location>
        <begin position="12"/>
        <end position="22"/>
    </location>
</feature>
<protein>
    <submittedName>
        <fullName evidence="2">Uncharacterized protein</fullName>
    </submittedName>
</protein>
<dbReference type="AlphaFoldDB" id="A0AAN7UV90"/>
<accession>A0AAN7UV90</accession>
<comment type="caution">
    <text evidence="2">The sequence shown here is derived from an EMBL/GenBank/DDBJ whole genome shotgun (WGS) entry which is preliminary data.</text>
</comment>
<keyword evidence="3" id="KW-1185">Reference proteome</keyword>
<proteinExistence type="predicted"/>
<name>A0AAN7UV90_9PEZI</name>